<dbReference type="FunFam" id="3.30.260.10:FF:000022">
    <property type="entry name" value="T-complex protein 1 subunit eta"/>
    <property type="match status" value="1"/>
</dbReference>
<dbReference type="CDD" id="cd03340">
    <property type="entry name" value="TCP1_eta"/>
    <property type="match status" value="1"/>
</dbReference>
<dbReference type="Gene3D" id="3.30.260.10">
    <property type="entry name" value="TCP-1-like chaperonin intermediate domain"/>
    <property type="match status" value="1"/>
</dbReference>
<name>A0A7S1XVR4_9STRA</name>
<evidence type="ECO:0000256" key="6">
    <source>
        <dbReference type="ARBA" id="ARBA00022840"/>
    </source>
</evidence>
<dbReference type="Pfam" id="PF00118">
    <property type="entry name" value="Cpn60_TCP1"/>
    <property type="match status" value="1"/>
</dbReference>
<dbReference type="PROSITE" id="PS00995">
    <property type="entry name" value="TCP1_3"/>
    <property type="match status" value="1"/>
</dbReference>
<dbReference type="InterPro" id="IPR002194">
    <property type="entry name" value="Chaperonin_TCP-1_CS"/>
</dbReference>
<dbReference type="EMBL" id="HBGJ01030412">
    <property type="protein sequence ID" value="CAD9260802.1"/>
    <property type="molecule type" value="Transcribed_RNA"/>
</dbReference>
<evidence type="ECO:0000256" key="7">
    <source>
        <dbReference type="ARBA" id="ARBA00023186"/>
    </source>
</evidence>
<dbReference type="PROSITE" id="PS00751">
    <property type="entry name" value="TCP1_2"/>
    <property type="match status" value="1"/>
</dbReference>
<comment type="subcellular location">
    <subcellularLocation>
        <location evidence="1 10">Cytoplasm</location>
    </subcellularLocation>
</comment>
<feature type="region of interest" description="Disordered" evidence="11">
    <location>
        <begin position="526"/>
        <end position="589"/>
    </location>
</feature>
<dbReference type="NCBIfam" id="NF041082">
    <property type="entry name" value="thermosome_alpha"/>
    <property type="match status" value="1"/>
</dbReference>
<dbReference type="InterPro" id="IPR012720">
    <property type="entry name" value="Chap_CCT_eta"/>
</dbReference>
<dbReference type="GO" id="GO:0016887">
    <property type="term" value="F:ATP hydrolysis activity"/>
    <property type="evidence" value="ECO:0007669"/>
    <property type="project" value="InterPro"/>
</dbReference>
<feature type="compositionally biased region" description="Gly residues" evidence="11">
    <location>
        <begin position="560"/>
        <end position="578"/>
    </location>
</feature>
<dbReference type="InterPro" id="IPR053374">
    <property type="entry name" value="TCP-1_chaperonin"/>
</dbReference>
<dbReference type="InterPro" id="IPR027413">
    <property type="entry name" value="GROEL-like_equatorial_sf"/>
</dbReference>
<evidence type="ECO:0000256" key="10">
    <source>
        <dbReference type="RuleBase" id="RU365042"/>
    </source>
</evidence>
<dbReference type="PANTHER" id="PTHR11353">
    <property type="entry name" value="CHAPERONIN"/>
    <property type="match status" value="1"/>
</dbReference>
<dbReference type="Gene3D" id="1.10.560.10">
    <property type="entry name" value="GroEL-like equatorial domain"/>
    <property type="match status" value="1"/>
</dbReference>
<dbReference type="GO" id="GO:0005832">
    <property type="term" value="C:chaperonin-containing T-complex"/>
    <property type="evidence" value="ECO:0007669"/>
    <property type="project" value="UniProtKB-ARBA"/>
</dbReference>
<dbReference type="AlphaFoldDB" id="A0A7S1XVR4"/>
<dbReference type="InterPro" id="IPR002423">
    <property type="entry name" value="Cpn60/GroEL/TCP-1"/>
</dbReference>
<dbReference type="PRINTS" id="PR00304">
    <property type="entry name" value="TCOMPLEXTCP1"/>
</dbReference>
<dbReference type="FunFam" id="1.10.560.10:FF:000017">
    <property type="entry name" value="T-complex protein 1 subunit eta"/>
    <property type="match status" value="1"/>
</dbReference>
<accession>A0A7S1XVR4</accession>
<reference evidence="12" key="1">
    <citation type="submission" date="2021-01" db="EMBL/GenBank/DDBJ databases">
        <authorList>
            <person name="Corre E."/>
            <person name="Pelletier E."/>
            <person name="Niang G."/>
            <person name="Scheremetjew M."/>
            <person name="Finn R."/>
            <person name="Kale V."/>
            <person name="Holt S."/>
            <person name="Cochrane G."/>
            <person name="Meng A."/>
            <person name="Brown T."/>
            <person name="Cohen L."/>
        </authorList>
    </citation>
    <scope>NUCLEOTIDE SEQUENCE</scope>
    <source>
        <strain evidence="12">CCMP2877</strain>
    </source>
</reference>
<organism evidence="12">
    <name type="scientific">Phaeomonas parva</name>
    <dbReference type="NCBI Taxonomy" id="124430"/>
    <lineage>
        <taxon>Eukaryota</taxon>
        <taxon>Sar</taxon>
        <taxon>Stramenopiles</taxon>
        <taxon>Ochrophyta</taxon>
        <taxon>Pinguiophyceae</taxon>
        <taxon>Pinguiochrysidales</taxon>
        <taxon>Pinguiochrysidaceae</taxon>
        <taxon>Phaeomonas</taxon>
    </lineage>
</organism>
<keyword evidence="7 9" id="KW-0143">Chaperone</keyword>
<dbReference type="GO" id="GO:0051082">
    <property type="term" value="F:unfolded protein binding"/>
    <property type="evidence" value="ECO:0007669"/>
    <property type="project" value="InterPro"/>
</dbReference>
<evidence type="ECO:0000256" key="11">
    <source>
        <dbReference type="SAM" id="MobiDB-lite"/>
    </source>
</evidence>
<comment type="subunit">
    <text evidence="10">Heterooligomeric complex that forms two stacked rings.</text>
</comment>
<evidence type="ECO:0000313" key="12">
    <source>
        <dbReference type="EMBL" id="CAD9260802.1"/>
    </source>
</evidence>
<evidence type="ECO:0000256" key="9">
    <source>
        <dbReference type="RuleBase" id="RU004187"/>
    </source>
</evidence>
<dbReference type="InterPro" id="IPR027409">
    <property type="entry name" value="GroEL-like_apical_dom_sf"/>
</dbReference>
<keyword evidence="4 10" id="KW-0963">Cytoplasm</keyword>
<comment type="subunit">
    <text evidence="3">Heterooligomeric complex of about 850 to 900 kDa that forms two stacked rings, 12 to 16 nm in diameter.</text>
</comment>
<dbReference type="SUPFAM" id="SSF54849">
    <property type="entry name" value="GroEL-intermediate domain like"/>
    <property type="match status" value="1"/>
</dbReference>
<feature type="compositionally biased region" description="Gly residues" evidence="11">
    <location>
        <begin position="539"/>
        <end position="548"/>
    </location>
</feature>
<keyword evidence="6 9" id="KW-0067">ATP-binding</keyword>
<evidence type="ECO:0000256" key="5">
    <source>
        <dbReference type="ARBA" id="ARBA00022741"/>
    </source>
</evidence>
<keyword evidence="5 9" id="KW-0547">Nucleotide-binding</keyword>
<evidence type="ECO:0000256" key="4">
    <source>
        <dbReference type="ARBA" id="ARBA00022490"/>
    </source>
</evidence>
<dbReference type="InterPro" id="IPR027410">
    <property type="entry name" value="TCP-1-like_intermed_sf"/>
</dbReference>
<evidence type="ECO:0000256" key="8">
    <source>
        <dbReference type="ARBA" id="ARBA00024677"/>
    </source>
</evidence>
<dbReference type="NCBIfam" id="NF041083">
    <property type="entry name" value="thermosome_beta"/>
    <property type="match status" value="1"/>
</dbReference>
<evidence type="ECO:0000256" key="1">
    <source>
        <dbReference type="ARBA" id="ARBA00004496"/>
    </source>
</evidence>
<protein>
    <recommendedName>
        <fullName evidence="10">T-complex protein 1 subunit eta</fullName>
        <shortName evidence="10">TCP-1-eta</shortName>
    </recommendedName>
    <alternativeName>
        <fullName evidence="10">CCT-eta</fullName>
    </alternativeName>
</protein>
<dbReference type="GO" id="GO:0005524">
    <property type="term" value="F:ATP binding"/>
    <property type="evidence" value="ECO:0007669"/>
    <property type="project" value="UniProtKB-KW"/>
</dbReference>
<proteinExistence type="inferred from homology"/>
<comment type="function">
    <text evidence="8 10">Molecular chaperone; assists the folding of proteins upon ATP hydrolysis. Known to play a role, in vitro, in the folding of actin and tubulin.</text>
</comment>
<gene>
    <name evidence="12" type="ORF">PPAR1163_LOCUS19182</name>
</gene>
<dbReference type="SUPFAM" id="SSF48592">
    <property type="entry name" value="GroEL equatorial domain-like"/>
    <property type="match status" value="1"/>
</dbReference>
<dbReference type="NCBIfam" id="TIGR02345">
    <property type="entry name" value="chap_CCT_eta"/>
    <property type="match status" value="1"/>
</dbReference>
<dbReference type="Gene3D" id="3.50.7.10">
    <property type="entry name" value="GroEL"/>
    <property type="match status" value="1"/>
</dbReference>
<evidence type="ECO:0000256" key="2">
    <source>
        <dbReference type="ARBA" id="ARBA00008020"/>
    </source>
</evidence>
<comment type="similarity">
    <text evidence="2 9">Belongs to the TCP-1 chaperonin family.</text>
</comment>
<sequence>MSHMMQPGIILLREGTDTSQGKAQIVSNINACAAVAETIKTTLGPRGMDKLIFDGRKVTISNDGATIMRLLDVVHPAAKTLVDISMSQDAEVGDGTTSVVLIAASILNEMKHFVDDGLHPQIIIRGIRRAANLAVDRVRELGVAMHSTEEARKLLETCAGTALNSKLISHHQDLFAPMVVDAVSMLDPELLDLNLVGIKKVPGGSVRQSFLVEGVAFKKTFSYAGFEQQPKSFSNPEILLLNVELELKAEKENAEVRITDPDQYQSIVDTEWRIIYDKLEACVASGAKIILSKLPIGDLATQYFADRDIFCAGRVANEDVLRVQKATGAVMQCTCHDINKSDLGRCDRFEERQVGDERYNLFTGCPRSRTATIVLRGGSEQFIDETHRSVHDALCIVKRAMRSGEVVAGGGAIEMEVSKFVREQARSIEGKEQLIMNGMARALEVIPRQLSDNAGFDATEVLNQLRMKHAKGTAGKWYGVDVDVEGITDTFESGVWEPAANKMNSFAAASEAACVILSIDETVRNPRSEQPGAADANGVGLGAGAGGRGGRRGKPVSAAMGGGGMAGMMGGGRRGGPRGVRAFRGRGGA</sequence>
<dbReference type="InterPro" id="IPR054827">
    <property type="entry name" value="thermosome_alpha"/>
</dbReference>
<evidence type="ECO:0000256" key="3">
    <source>
        <dbReference type="ARBA" id="ARBA00011531"/>
    </source>
</evidence>
<dbReference type="SUPFAM" id="SSF52029">
    <property type="entry name" value="GroEL apical domain-like"/>
    <property type="match status" value="1"/>
</dbReference>
<dbReference type="PROSITE" id="PS00750">
    <property type="entry name" value="TCP1_1"/>
    <property type="match status" value="1"/>
</dbReference>
<dbReference type="InterPro" id="IPR017998">
    <property type="entry name" value="Chaperone_TCP-1"/>
</dbReference>
<dbReference type="GO" id="GO:0140662">
    <property type="term" value="F:ATP-dependent protein folding chaperone"/>
    <property type="evidence" value="ECO:0007669"/>
    <property type="project" value="InterPro"/>
</dbReference>
<dbReference type="FunFam" id="3.50.7.10:FF:000006">
    <property type="entry name" value="T-complex protein 1 subunit eta"/>
    <property type="match status" value="1"/>
</dbReference>